<dbReference type="GO" id="GO:0051321">
    <property type="term" value="P:meiotic cell cycle"/>
    <property type="evidence" value="ECO:0007669"/>
    <property type="project" value="UniProtKB-UniRule"/>
</dbReference>
<reference evidence="8 9" key="1">
    <citation type="journal article" date="2013" name="Fungal Biol.">
        <title>Analysis of microsatellite markers in the genome of the plant pathogen Ceratocystis fimbriata.</title>
        <authorList>
            <person name="Simpson M.C."/>
            <person name="Wilken P.M."/>
            <person name="Coetzee M.P."/>
            <person name="Wingfield M.J."/>
            <person name="Wingfield B.D."/>
        </authorList>
    </citation>
    <scope>NUCLEOTIDE SEQUENCE [LARGE SCALE GENOMIC DNA]</scope>
    <source>
        <strain evidence="8 9">CBS 114723</strain>
    </source>
</reference>
<protein>
    <recommendedName>
        <fullName evidence="2 5">Nitrogen permease regulator 3</fullName>
    </recommendedName>
    <alternativeName>
        <fullName evidence="4 5">Required for meiotic nuclear division protein 11</fullName>
    </alternativeName>
</protein>
<comment type="subcellular location">
    <subcellularLocation>
        <location evidence="5">Vacuole membrane</location>
        <topology evidence="5">Peripheral membrane protein</topology>
    </subcellularLocation>
</comment>
<dbReference type="OrthoDB" id="18648at2759"/>
<dbReference type="GO" id="GO:0010508">
    <property type="term" value="P:positive regulation of autophagy"/>
    <property type="evidence" value="ECO:0007669"/>
    <property type="project" value="TreeGrafter"/>
</dbReference>
<dbReference type="PANTHER" id="PTHR13153:SF5">
    <property type="entry name" value="GATOR COMPLEX PROTEIN NPRL3"/>
    <property type="match status" value="1"/>
</dbReference>
<sequence>MSFPVLPNTSTLIAVALVMNRSHDDGPSFVFHYPPKVSPFDDNEEKATPDDLIIERLSQPEEEALGTAGHKKSTSLQWSRDDVLQPGNADSMPWETFVGLPTQDLASILTPKRSFHKKLFHLSLDPIHCIACPMHVPEGGIWRRTRKKKNKGKSVASTNATNMTNRKDKEKEKEESVSPKTTVENAQSVPVARLDEAVSKLRETVVTDDDDEEDSQAELGETGGGDDEEAGESQAEQTARDSENHEPVKEKDKEKDAEKEKEKEKDRPQQKPSPMTMFNLVFFLNPKKHETNELVENIYRHVLKKTTRIFKYSQQQSDFVWKESKRILATKDKGREMKASMNDLWLEIMRTSSLAAAIRELYTAVSNNRIATLQLETAGGTLSPSVQIPFPNSISQLPAEGAIQQQGIWLTTAHMTISDDNNSDEPEMVDRTFGLLLLGSDKKIIAELESDPDPTTVAMVEFVRLASQPNNTPTQLPAMADTHKLTLSQVRKFASHFIFWRRGIAIPPLFARDVYIASPNLCPSRLPRASQEWQRQFPMALPLPVFLSELSTAPRQWKYWSLVKAQRPEYMKMLAWLMRGGWVTQLCTFAYVVVWPEIIYEVRYAREAAKLRTARELYERSEAAANASSPSTSASSSPLSSSPDQSRGSGFHHYSHPHHPPGSGGPGDISPGPVSPTIERRPQIGRPIKGAAAAVVAASISRAASHHSAASSATALARSNHSTMADQIAEHARLARQAAAAKRKAAEKQTAHARKTPPMATPHPSTNNAPHLACIEPHIILDPRRATGNEAEYLDAIKARFGSETTADAWQRFAKYFNGQYALERISLQEGMRRKDVFNRIGEMGEYLLCVRHW</sequence>
<feature type="compositionally biased region" description="Low complexity" evidence="6">
    <location>
        <begin position="623"/>
        <end position="652"/>
    </location>
</feature>
<evidence type="ECO:0000256" key="5">
    <source>
        <dbReference type="RuleBase" id="RU368069"/>
    </source>
</evidence>
<accession>A0A2C5WZV4</accession>
<reference evidence="8 9" key="2">
    <citation type="journal article" date="2013" name="IMA Fungus">
        <title>IMA Genome-F 1: Ceratocystis fimbriata: Draft nuclear genome sequence for the plant pathogen, Ceratocystis fimbriata.</title>
        <authorList>
            <person name="Wilken P.M."/>
            <person name="Steenkamp E.T."/>
            <person name="Wingfield M.J."/>
            <person name="de Beer Z.W."/>
            <person name="Wingfield B.D."/>
        </authorList>
    </citation>
    <scope>NUCLEOTIDE SEQUENCE [LARGE SCALE GENOMIC DNA]</scope>
    <source>
        <strain evidence="8 9">CBS 114723</strain>
    </source>
</reference>
<evidence type="ECO:0000256" key="2">
    <source>
        <dbReference type="ARBA" id="ARBA00017880"/>
    </source>
</evidence>
<dbReference type="AlphaFoldDB" id="A0A2C5WZV4"/>
<feature type="region of interest" description="Disordered" evidence="6">
    <location>
        <begin position="622"/>
        <end position="681"/>
    </location>
</feature>
<keyword evidence="5" id="KW-0469">Meiosis</keyword>
<comment type="caution">
    <text evidence="8">The sequence shown here is derived from an EMBL/GenBank/DDBJ whole genome shotgun (WGS) entry which is preliminary data.</text>
</comment>
<name>A0A2C5WZV4_9PEZI</name>
<evidence type="ECO:0000256" key="1">
    <source>
        <dbReference type="ARBA" id="ARBA00010546"/>
    </source>
</evidence>
<dbReference type="GO" id="GO:0034198">
    <property type="term" value="P:cellular response to amino acid starvation"/>
    <property type="evidence" value="ECO:0007669"/>
    <property type="project" value="TreeGrafter"/>
</dbReference>
<dbReference type="GO" id="GO:1990130">
    <property type="term" value="C:GATOR1 complex"/>
    <property type="evidence" value="ECO:0007669"/>
    <property type="project" value="TreeGrafter"/>
</dbReference>
<dbReference type="InterPro" id="IPR056603">
    <property type="entry name" value="HTH_NPRL3"/>
</dbReference>
<feature type="domain" description="GATOR1 complex protein NPRL3 C-terminal HTH" evidence="7">
    <location>
        <begin position="788"/>
        <end position="848"/>
    </location>
</feature>
<dbReference type="GO" id="GO:1904262">
    <property type="term" value="P:negative regulation of TORC1 signaling"/>
    <property type="evidence" value="ECO:0007669"/>
    <property type="project" value="TreeGrafter"/>
</dbReference>
<comment type="similarity">
    <text evidence="1 5">Belongs to the NPR3 family.</text>
</comment>
<comment type="function">
    <text evidence="3 5">Mediates inactivation of the TORC1 complex in response to amino acid starvation. Required for meiotic nuclear division.</text>
</comment>
<feature type="compositionally biased region" description="Polar residues" evidence="6">
    <location>
        <begin position="178"/>
        <end position="188"/>
    </location>
</feature>
<feature type="compositionally biased region" description="Basic and acidic residues" evidence="6">
    <location>
        <begin position="238"/>
        <end position="269"/>
    </location>
</feature>
<feature type="compositionally biased region" description="Polar residues" evidence="6">
    <location>
        <begin position="155"/>
        <end position="164"/>
    </location>
</feature>
<dbReference type="PANTHER" id="PTHR13153">
    <property type="entry name" value="CGTHBA PROTEIN -14 GENE PROTEIN"/>
    <property type="match status" value="1"/>
</dbReference>
<evidence type="ECO:0000256" key="6">
    <source>
        <dbReference type="SAM" id="MobiDB-lite"/>
    </source>
</evidence>
<evidence type="ECO:0000256" key="3">
    <source>
        <dbReference type="ARBA" id="ARBA00025376"/>
    </source>
</evidence>
<dbReference type="EMBL" id="APWK03000049">
    <property type="protein sequence ID" value="PHH53108.1"/>
    <property type="molecule type" value="Genomic_DNA"/>
</dbReference>
<evidence type="ECO:0000313" key="8">
    <source>
        <dbReference type="EMBL" id="PHH53108.1"/>
    </source>
</evidence>
<feature type="compositionally biased region" description="Acidic residues" evidence="6">
    <location>
        <begin position="206"/>
        <end position="216"/>
    </location>
</feature>
<evidence type="ECO:0000313" key="9">
    <source>
        <dbReference type="Proteomes" id="UP000222788"/>
    </source>
</evidence>
<organism evidence="8 9">
    <name type="scientific">Ceratocystis fimbriata CBS 114723</name>
    <dbReference type="NCBI Taxonomy" id="1035309"/>
    <lineage>
        <taxon>Eukaryota</taxon>
        <taxon>Fungi</taxon>
        <taxon>Dikarya</taxon>
        <taxon>Ascomycota</taxon>
        <taxon>Pezizomycotina</taxon>
        <taxon>Sordariomycetes</taxon>
        <taxon>Hypocreomycetidae</taxon>
        <taxon>Microascales</taxon>
        <taxon>Ceratocystidaceae</taxon>
        <taxon>Ceratocystis</taxon>
    </lineage>
</organism>
<feature type="region of interest" description="Disordered" evidence="6">
    <location>
        <begin position="144"/>
        <end position="274"/>
    </location>
</feature>
<keyword evidence="5" id="KW-0732">Signal</keyword>
<dbReference type="InterPro" id="IPR005365">
    <property type="entry name" value="Npr3"/>
</dbReference>
<dbReference type="Pfam" id="PF03666">
    <property type="entry name" value="NPR3"/>
    <property type="match status" value="2"/>
</dbReference>
<keyword evidence="9" id="KW-1185">Reference proteome</keyword>
<proteinExistence type="inferred from homology"/>
<dbReference type="STRING" id="1035309.A0A2C5WZV4"/>
<dbReference type="Proteomes" id="UP000222788">
    <property type="component" value="Unassembled WGS sequence"/>
</dbReference>
<feature type="compositionally biased region" description="Basic and acidic residues" evidence="6">
    <location>
        <begin position="165"/>
        <end position="177"/>
    </location>
</feature>
<dbReference type="GO" id="GO:0005774">
    <property type="term" value="C:vacuolar membrane"/>
    <property type="evidence" value="ECO:0007669"/>
    <property type="project" value="UniProtKB-SubCell"/>
</dbReference>
<gene>
    <name evidence="8" type="primary">npr3</name>
    <name evidence="8" type="ORF">CFIMG_000704RAa</name>
</gene>
<evidence type="ECO:0000259" key="7">
    <source>
        <dbReference type="Pfam" id="PF24064"/>
    </source>
</evidence>
<evidence type="ECO:0000256" key="4">
    <source>
        <dbReference type="ARBA" id="ARBA00030028"/>
    </source>
</evidence>
<dbReference type="Pfam" id="PF24064">
    <property type="entry name" value="HTH_NPRL3"/>
    <property type="match status" value="1"/>
</dbReference>
<dbReference type="GO" id="GO:0038202">
    <property type="term" value="P:TORC1 signaling"/>
    <property type="evidence" value="ECO:0007669"/>
    <property type="project" value="TreeGrafter"/>
</dbReference>
<feature type="region of interest" description="Disordered" evidence="6">
    <location>
        <begin position="742"/>
        <end position="768"/>
    </location>
</feature>
<feature type="compositionally biased region" description="Basic and acidic residues" evidence="6">
    <location>
        <begin position="193"/>
        <end position="205"/>
    </location>
</feature>